<accession>A0A822YYR2</accession>
<evidence type="ECO:0000259" key="2">
    <source>
        <dbReference type="Pfam" id="PF13225"/>
    </source>
</evidence>
<dbReference type="EMBL" id="DUZY01000004">
    <property type="protein sequence ID" value="DAD36631.1"/>
    <property type="molecule type" value="Genomic_DNA"/>
</dbReference>
<name>A0A822YYR2_NELNU</name>
<comment type="caution">
    <text evidence="3">The sequence shown here is derived from an EMBL/GenBank/DDBJ whole genome shotgun (WGS) entry which is preliminary data.</text>
</comment>
<proteinExistence type="predicted"/>
<evidence type="ECO:0000256" key="1">
    <source>
        <dbReference type="SAM" id="Phobius"/>
    </source>
</evidence>
<feature type="transmembrane region" description="Helical" evidence="1">
    <location>
        <begin position="112"/>
        <end position="131"/>
    </location>
</feature>
<dbReference type="InterPro" id="IPR038938">
    <property type="entry name" value="D27-like"/>
</dbReference>
<organism evidence="3 4">
    <name type="scientific">Nelumbo nucifera</name>
    <name type="common">Sacred lotus</name>
    <dbReference type="NCBI Taxonomy" id="4432"/>
    <lineage>
        <taxon>Eukaryota</taxon>
        <taxon>Viridiplantae</taxon>
        <taxon>Streptophyta</taxon>
        <taxon>Embryophyta</taxon>
        <taxon>Tracheophyta</taxon>
        <taxon>Spermatophyta</taxon>
        <taxon>Magnoliopsida</taxon>
        <taxon>Proteales</taxon>
        <taxon>Nelumbonaceae</taxon>
        <taxon>Nelumbo</taxon>
    </lineage>
</organism>
<keyword evidence="4" id="KW-1185">Reference proteome</keyword>
<dbReference type="InterPro" id="IPR025114">
    <property type="entry name" value="D27-like_C"/>
</dbReference>
<dbReference type="PANTHER" id="PTHR33591">
    <property type="entry name" value="BETA-CAROTENE ISOMERASE D27"/>
    <property type="match status" value="1"/>
</dbReference>
<reference evidence="3 4" key="1">
    <citation type="journal article" date="2020" name="Mol. Biol. Evol.">
        <title>Distinct Expression and Methylation Patterns for Genes with Different Fates following a Single Whole-Genome Duplication in Flowering Plants.</title>
        <authorList>
            <person name="Shi T."/>
            <person name="Rahmani R.S."/>
            <person name="Gugger P.F."/>
            <person name="Wang M."/>
            <person name="Li H."/>
            <person name="Zhang Y."/>
            <person name="Li Z."/>
            <person name="Wang Q."/>
            <person name="Van de Peer Y."/>
            <person name="Marchal K."/>
            <person name="Chen J."/>
        </authorList>
    </citation>
    <scope>NUCLEOTIDE SEQUENCE [LARGE SCALE GENOMIC DNA]</scope>
    <source>
        <tissue evidence="3">Leaf</tissue>
    </source>
</reference>
<dbReference type="Pfam" id="PF13225">
    <property type="entry name" value="D27-like_C"/>
    <property type="match status" value="1"/>
</dbReference>
<gene>
    <name evidence="3" type="ORF">HUJ06_007272</name>
</gene>
<keyword evidence="1" id="KW-0812">Transmembrane</keyword>
<evidence type="ECO:0000313" key="4">
    <source>
        <dbReference type="Proteomes" id="UP000607653"/>
    </source>
</evidence>
<keyword evidence="1" id="KW-1133">Transmembrane helix</keyword>
<keyword evidence="1" id="KW-0472">Membrane</keyword>
<dbReference type="GO" id="GO:0005506">
    <property type="term" value="F:iron ion binding"/>
    <property type="evidence" value="ECO:0007669"/>
    <property type="project" value="InterPro"/>
</dbReference>
<dbReference type="AlphaFoldDB" id="A0A822YYR2"/>
<protein>
    <recommendedName>
        <fullName evidence="2">Beta-carotene isomerase D27-like C-terminal domain-containing protein</fullName>
    </recommendedName>
</protein>
<feature type="domain" description="Beta-carotene isomerase D27-like C-terminal" evidence="2">
    <location>
        <begin position="151"/>
        <end position="231"/>
    </location>
</feature>
<dbReference type="PANTHER" id="PTHR33591:SF1">
    <property type="entry name" value="BETA-CAROTENE ISOMERASE D27, CHLOROPLASTIC"/>
    <property type="match status" value="1"/>
</dbReference>
<dbReference type="Proteomes" id="UP000607653">
    <property type="component" value="Unassembled WGS sequence"/>
</dbReference>
<sequence>MEAKLFVQHGGLCRKLNHKGECPPVVVAVMVKPRDETRGARQSKSVYNDNWFDRIAINYLSQSVQATSGIRNDKTGYDSLVEAAKAVWQNFNHKKQHELVIHALHKAFPPPLFFLASFFFFFFFFIIRTLLPQSKFTRELYAVFTTFLFAWLVGPCEVKESEMEGEGEKNVVHVKKCRFLEETSCAGMCINLCKMPTQRFIKDTLGMPTNMVPNFDDMSCDMIIGQDPPAPADDPALKQPCYRIICKAKQKHSTDCSNYLLD</sequence>
<evidence type="ECO:0000313" key="3">
    <source>
        <dbReference type="EMBL" id="DAD36631.1"/>
    </source>
</evidence>